<keyword evidence="1" id="KW-0812">Transmembrane</keyword>
<keyword evidence="1" id="KW-0472">Membrane</keyword>
<dbReference type="EMBL" id="AILU01000023">
    <property type="protein sequence ID" value="EJF79171.1"/>
    <property type="molecule type" value="Genomic_DNA"/>
</dbReference>
<evidence type="ECO:0008006" key="4">
    <source>
        <dbReference type="Google" id="ProtNLM"/>
    </source>
</evidence>
<evidence type="ECO:0000256" key="1">
    <source>
        <dbReference type="SAM" id="Phobius"/>
    </source>
</evidence>
<protein>
    <recommendedName>
        <fullName evidence="4">DUF2125 domain-containing protein</fullName>
    </recommendedName>
</protein>
<dbReference type="Pfam" id="PF09898">
    <property type="entry name" value="DUF2125"/>
    <property type="match status" value="1"/>
</dbReference>
<accession>J0Q2A9</accession>
<gene>
    <name evidence="2" type="ORF">MCQ_00712</name>
</gene>
<feature type="transmembrane region" description="Helical" evidence="1">
    <location>
        <begin position="12"/>
        <end position="37"/>
    </location>
</feature>
<dbReference type="AlphaFoldDB" id="J0Q2A9"/>
<dbReference type="RefSeq" id="WP_006923593.1">
    <property type="nucleotide sequence ID" value="NZ_JH725023.1"/>
</dbReference>
<keyword evidence="1" id="KW-1133">Transmembrane helix</keyword>
<organism evidence="2 3">
    <name type="scientific">Candidatus Bartonella washoeensis Sb944nv</name>
    <dbReference type="NCBI Taxonomy" id="1094563"/>
    <lineage>
        <taxon>Bacteria</taxon>
        <taxon>Pseudomonadati</taxon>
        <taxon>Pseudomonadota</taxon>
        <taxon>Alphaproteobacteria</taxon>
        <taxon>Hyphomicrobiales</taxon>
        <taxon>Bartonellaceae</taxon>
        <taxon>Bartonella</taxon>
    </lineage>
</organism>
<name>J0Q2A9_9HYPH</name>
<reference evidence="2 3" key="1">
    <citation type="submission" date="2012-03" db="EMBL/GenBank/DDBJ databases">
        <title>The Genome Sequence of Bartonella washoensis Sb944nv.</title>
        <authorList>
            <consortium name="The Broad Institute Genome Sequencing Platform"/>
            <consortium name="The Broad Institute Genome Sequencing Center for Infectious Disease"/>
            <person name="Feldgarden M."/>
            <person name="Kirby J."/>
            <person name="Kosoy M."/>
            <person name="Birtles R."/>
            <person name="Probert W.S."/>
            <person name="Chiaraviglio L."/>
            <person name="Young S.K."/>
            <person name="Zeng Q."/>
            <person name="Gargeya S."/>
            <person name="Fitzgerald M."/>
            <person name="Haas B."/>
            <person name="Abouelleil A."/>
            <person name="Alvarado L."/>
            <person name="Arachchi H.M."/>
            <person name="Berlin A."/>
            <person name="Chapman S.B."/>
            <person name="Gearin G."/>
            <person name="Goldberg J."/>
            <person name="Griggs A."/>
            <person name="Gujja S."/>
            <person name="Hansen M."/>
            <person name="Heiman D."/>
            <person name="Howarth C."/>
            <person name="Larimer J."/>
            <person name="Lui A."/>
            <person name="MacDonald P.J.P."/>
            <person name="McCowen C."/>
            <person name="Montmayeur A."/>
            <person name="Murphy C."/>
            <person name="Neiman D."/>
            <person name="Pearson M."/>
            <person name="Priest M."/>
            <person name="Roberts A."/>
            <person name="Saif S."/>
            <person name="Shea T."/>
            <person name="Sisk P."/>
            <person name="Stolte C."/>
            <person name="Sykes S."/>
            <person name="Wortman J."/>
            <person name="Nusbaum C."/>
            <person name="Birren B."/>
        </authorList>
    </citation>
    <scope>NUCLEOTIDE SEQUENCE [LARGE SCALE GENOMIC DNA]</scope>
    <source>
        <strain evidence="2 3">Sb944nv</strain>
    </source>
</reference>
<evidence type="ECO:0000313" key="3">
    <source>
        <dbReference type="Proteomes" id="UP000008947"/>
    </source>
</evidence>
<sequence>MFSQLTSFRKKLSLNQLLCGFFCVILILVYSAFWFFFSRKIENRVSDILVSASSRSITAVCEHLRKNGYPLRIGVVCDKFQFVWPLHGFSLSTGRLTAGAPIYAPQWVELNVHSPASIALAGKAPIISHWRNLVIEAEPYWRTGKTFKFMAEGLEISRVVSSFENQKLQGALKSQTVDKKTLQESAEDHASLNDADDTIVHPLDQKNTALKITAEFVRLDLKNEKNNLSGHVTFDSFDSSSFFAPYFVDFPKIDGNLKWNLNDVSNLFDANGGSGWKQRLYGKSGILKRGEFIFHTGGVVHVSGPFSFDDKGYLSAKFELAFPEHAEFLTTAQRLFPAQTNNLQALFFILGAMPKNAEGHPIIPLQITHGWAKLGFLKLGRLAPL</sequence>
<dbReference type="Proteomes" id="UP000008947">
    <property type="component" value="Unassembled WGS sequence"/>
</dbReference>
<dbReference type="HOGENOM" id="CLU_833240_0_0_5"/>
<dbReference type="eggNOG" id="COG4093">
    <property type="taxonomic scope" value="Bacteria"/>
</dbReference>
<comment type="caution">
    <text evidence="2">The sequence shown here is derived from an EMBL/GenBank/DDBJ whole genome shotgun (WGS) entry which is preliminary data.</text>
</comment>
<proteinExistence type="predicted"/>
<evidence type="ECO:0000313" key="2">
    <source>
        <dbReference type="EMBL" id="EJF79171.1"/>
    </source>
</evidence>
<dbReference type="InterPro" id="IPR018666">
    <property type="entry name" value="DUF2125"/>
</dbReference>
<dbReference type="PATRIC" id="fig|1094563.3.peg.819"/>
<keyword evidence="3" id="KW-1185">Reference proteome</keyword>